<feature type="compositionally biased region" description="Low complexity" evidence="1">
    <location>
        <begin position="119"/>
        <end position="134"/>
    </location>
</feature>
<feature type="compositionally biased region" description="Acidic residues" evidence="1">
    <location>
        <begin position="135"/>
        <end position="148"/>
    </location>
</feature>
<gene>
    <name evidence="2" type="ORF">PVAP13_3NG086670</name>
</gene>
<accession>A0A8T0U4I5</accession>
<proteinExistence type="predicted"/>
<evidence type="ECO:0000313" key="3">
    <source>
        <dbReference type="Proteomes" id="UP000823388"/>
    </source>
</evidence>
<feature type="compositionally biased region" description="Basic and acidic residues" evidence="1">
    <location>
        <begin position="109"/>
        <end position="118"/>
    </location>
</feature>
<evidence type="ECO:0000256" key="1">
    <source>
        <dbReference type="SAM" id="MobiDB-lite"/>
    </source>
</evidence>
<reference evidence="2" key="1">
    <citation type="submission" date="2020-05" db="EMBL/GenBank/DDBJ databases">
        <title>WGS assembly of Panicum virgatum.</title>
        <authorList>
            <person name="Lovell J.T."/>
            <person name="Jenkins J."/>
            <person name="Shu S."/>
            <person name="Juenger T.E."/>
            <person name="Schmutz J."/>
        </authorList>
    </citation>
    <scope>NUCLEOTIDE SEQUENCE</scope>
    <source>
        <strain evidence="2">AP13</strain>
    </source>
</reference>
<organism evidence="2 3">
    <name type="scientific">Panicum virgatum</name>
    <name type="common">Blackwell switchgrass</name>
    <dbReference type="NCBI Taxonomy" id="38727"/>
    <lineage>
        <taxon>Eukaryota</taxon>
        <taxon>Viridiplantae</taxon>
        <taxon>Streptophyta</taxon>
        <taxon>Embryophyta</taxon>
        <taxon>Tracheophyta</taxon>
        <taxon>Spermatophyta</taxon>
        <taxon>Magnoliopsida</taxon>
        <taxon>Liliopsida</taxon>
        <taxon>Poales</taxon>
        <taxon>Poaceae</taxon>
        <taxon>PACMAD clade</taxon>
        <taxon>Panicoideae</taxon>
        <taxon>Panicodae</taxon>
        <taxon>Paniceae</taxon>
        <taxon>Panicinae</taxon>
        <taxon>Panicum</taxon>
        <taxon>Panicum sect. Hiantes</taxon>
    </lineage>
</organism>
<dbReference type="EMBL" id="CM029042">
    <property type="protein sequence ID" value="KAG2615993.1"/>
    <property type="molecule type" value="Genomic_DNA"/>
</dbReference>
<keyword evidence="3" id="KW-1185">Reference proteome</keyword>
<protein>
    <submittedName>
        <fullName evidence="2">Uncharacterized protein</fullName>
    </submittedName>
</protein>
<feature type="compositionally biased region" description="Basic residues" evidence="1">
    <location>
        <begin position="161"/>
        <end position="177"/>
    </location>
</feature>
<dbReference type="Proteomes" id="UP000823388">
    <property type="component" value="Chromosome 3N"/>
</dbReference>
<comment type="caution">
    <text evidence="2">The sequence shown here is derived from an EMBL/GenBank/DDBJ whole genome shotgun (WGS) entry which is preliminary data.</text>
</comment>
<sequence>MASYGEDVDTIAAYEDEDDYITVFTSVPSSTAPHGAGAATSSSSTSAPGVHAEEEEQMAPPSSSPNVHAEEDEQMPPPAAISSSPNVHAEEEEQMPPPSCPSGAVSWAFDEHVGKVEMADAAAEADAAPAPQQDAWEDEVTDEDEDDYLYQAHYDRADHGRSRHVKRSSGRRGRTKKASAIGRPRGGHLSHVAGALCAQ</sequence>
<evidence type="ECO:0000313" key="2">
    <source>
        <dbReference type="EMBL" id="KAG2615993.1"/>
    </source>
</evidence>
<name>A0A8T0U4I5_PANVG</name>
<dbReference type="AlphaFoldDB" id="A0A8T0U4I5"/>
<feature type="compositionally biased region" description="Low complexity" evidence="1">
    <location>
        <begin position="28"/>
        <end position="49"/>
    </location>
</feature>
<feature type="region of interest" description="Disordered" evidence="1">
    <location>
        <begin position="25"/>
        <end position="199"/>
    </location>
</feature>